<feature type="chain" id="PRO_5034760176" evidence="2">
    <location>
        <begin position="19"/>
        <end position="252"/>
    </location>
</feature>
<feature type="compositionally biased region" description="Low complexity" evidence="1">
    <location>
        <begin position="147"/>
        <end position="160"/>
    </location>
</feature>
<feature type="signal peptide" evidence="2">
    <location>
        <begin position="1"/>
        <end position="18"/>
    </location>
</feature>
<gene>
    <name evidence="3" type="ORF">Agabi119p4_7160</name>
</gene>
<accession>A0A8H7EZ04</accession>
<feature type="compositionally biased region" description="Polar residues" evidence="1">
    <location>
        <begin position="135"/>
        <end position="146"/>
    </location>
</feature>
<proteinExistence type="predicted"/>
<evidence type="ECO:0000313" key="4">
    <source>
        <dbReference type="Proteomes" id="UP000629468"/>
    </source>
</evidence>
<reference evidence="3 4" key="1">
    <citation type="journal article" name="Sci. Rep.">
        <title>Telomere-to-telomere assembled and centromere annotated genomes of the two main subspecies of the button mushroom Agaricus bisporus reveal especially polymorphic chromosome ends.</title>
        <authorList>
            <person name="Sonnenberg A.S.M."/>
            <person name="Sedaghat-Telgerd N."/>
            <person name="Lavrijssen B."/>
            <person name="Ohm R.A."/>
            <person name="Hendrickx P.M."/>
            <person name="Scholtmeijer K."/>
            <person name="Baars J.J.P."/>
            <person name="van Peer A."/>
        </authorList>
    </citation>
    <scope>NUCLEOTIDE SEQUENCE [LARGE SCALE GENOMIC DNA]</scope>
    <source>
        <strain evidence="3 4">H119_p4</strain>
    </source>
</reference>
<name>A0A8H7EZ04_AGABI</name>
<dbReference type="AlphaFoldDB" id="A0A8H7EZ04"/>
<evidence type="ECO:0000256" key="1">
    <source>
        <dbReference type="SAM" id="MobiDB-lite"/>
    </source>
</evidence>
<sequence>MLAFAALLFSLLLSAVLGFPLAQRDVVNPTITEPHDGTVWVVGEKEMVTWKTDNFPPDSQITNPEGRVILGHLENDSLNLQLDHPLAANFSIRDGQVQITVPDVPPREDYIIVLMGDSGNASPAFAITAIKGSGSSSVYDPTSTNQPSTTIGSTSAITTGPSPPTATTPTVSEPEATTVPDPMSMIASESMPTVSSSSPDSVPAPSSSASDSTTTAPAAESPQPVSTGGAWSAHNAKLWSVMAAPVAFLFLL</sequence>
<feature type="compositionally biased region" description="Low complexity" evidence="1">
    <location>
        <begin position="167"/>
        <end position="180"/>
    </location>
</feature>
<dbReference type="Proteomes" id="UP000629468">
    <property type="component" value="Unassembled WGS sequence"/>
</dbReference>
<dbReference type="EMBL" id="JABXXO010000010">
    <property type="protein sequence ID" value="KAF7767917.1"/>
    <property type="molecule type" value="Genomic_DNA"/>
</dbReference>
<evidence type="ECO:0000313" key="3">
    <source>
        <dbReference type="EMBL" id="KAF7767917.1"/>
    </source>
</evidence>
<protein>
    <submittedName>
        <fullName evidence="3">Uncharacterized protein</fullName>
    </submittedName>
</protein>
<organism evidence="3 4">
    <name type="scientific">Agaricus bisporus var. burnettii</name>
    <dbReference type="NCBI Taxonomy" id="192524"/>
    <lineage>
        <taxon>Eukaryota</taxon>
        <taxon>Fungi</taxon>
        <taxon>Dikarya</taxon>
        <taxon>Basidiomycota</taxon>
        <taxon>Agaricomycotina</taxon>
        <taxon>Agaricomycetes</taxon>
        <taxon>Agaricomycetidae</taxon>
        <taxon>Agaricales</taxon>
        <taxon>Agaricineae</taxon>
        <taxon>Agaricaceae</taxon>
        <taxon>Agaricus</taxon>
    </lineage>
</organism>
<evidence type="ECO:0000256" key="2">
    <source>
        <dbReference type="SAM" id="SignalP"/>
    </source>
</evidence>
<comment type="caution">
    <text evidence="3">The sequence shown here is derived from an EMBL/GenBank/DDBJ whole genome shotgun (WGS) entry which is preliminary data.</text>
</comment>
<feature type="compositionally biased region" description="Low complexity" evidence="1">
    <location>
        <begin position="187"/>
        <end position="222"/>
    </location>
</feature>
<keyword evidence="2" id="KW-0732">Signal</keyword>
<feature type="region of interest" description="Disordered" evidence="1">
    <location>
        <begin position="135"/>
        <end position="230"/>
    </location>
</feature>